<dbReference type="InterPro" id="IPR009078">
    <property type="entry name" value="Ferritin-like_SF"/>
</dbReference>
<dbReference type="GO" id="GO:0016491">
    <property type="term" value="F:oxidoreductase activity"/>
    <property type="evidence" value="ECO:0007669"/>
    <property type="project" value="InterPro"/>
</dbReference>
<dbReference type="GO" id="GO:0046872">
    <property type="term" value="F:metal ion binding"/>
    <property type="evidence" value="ECO:0007669"/>
    <property type="project" value="InterPro"/>
</dbReference>
<evidence type="ECO:0000259" key="1">
    <source>
        <dbReference type="Pfam" id="PF02915"/>
    </source>
</evidence>
<dbReference type="EMBL" id="FQTY01000002">
    <property type="protein sequence ID" value="SHE45138.1"/>
    <property type="molecule type" value="Genomic_DNA"/>
</dbReference>
<feature type="domain" description="Rubrerythrin diiron-binding" evidence="1">
    <location>
        <begin position="9"/>
        <end position="141"/>
    </location>
</feature>
<evidence type="ECO:0000313" key="3">
    <source>
        <dbReference type="Proteomes" id="UP000184114"/>
    </source>
</evidence>
<protein>
    <submittedName>
        <fullName evidence="2">Rubrerythrin</fullName>
    </submittedName>
</protein>
<gene>
    <name evidence="2" type="ORF">SAMN02745784_00729</name>
</gene>
<dbReference type="InterPro" id="IPR012347">
    <property type="entry name" value="Ferritin-like"/>
</dbReference>
<dbReference type="Pfam" id="PF02915">
    <property type="entry name" value="Rubrerythrin"/>
    <property type="match status" value="1"/>
</dbReference>
<dbReference type="GeneID" id="90996424"/>
<dbReference type="PANTHER" id="PTHR33531:SF10">
    <property type="entry name" value="BLR7895 PROTEIN"/>
    <property type="match status" value="1"/>
</dbReference>
<dbReference type="PANTHER" id="PTHR33531">
    <property type="entry name" value="RUBRERYTHRIN SUBFAMILY"/>
    <property type="match status" value="1"/>
</dbReference>
<dbReference type="Proteomes" id="UP000184114">
    <property type="component" value="Unassembled WGS sequence"/>
</dbReference>
<dbReference type="InterPro" id="IPR003251">
    <property type="entry name" value="Rr_diiron-bd_dom"/>
</dbReference>
<proteinExistence type="predicted"/>
<organism evidence="2 3">
    <name type="scientific">Tissierella praeacuta DSM 18095</name>
    <dbReference type="NCBI Taxonomy" id="1123404"/>
    <lineage>
        <taxon>Bacteria</taxon>
        <taxon>Bacillati</taxon>
        <taxon>Bacillota</taxon>
        <taxon>Tissierellia</taxon>
        <taxon>Tissierellales</taxon>
        <taxon>Tissierellaceae</taxon>
        <taxon>Tissierella</taxon>
    </lineage>
</organism>
<name>A0A1M4TL31_9FIRM</name>
<evidence type="ECO:0000313" key="2">
    <source>
        <dbReference type="EMBL" id="SHE45138.1"/>
    </source>
</evidence>
<dbReference type="Gene3D" id="1.20.1260.10">
    <property type="match status" value="1"/>
</dbReference>
<keyword evidence="3" id="KW-1185">Reference proteome</keyword>
<dbReference type="SUPFAM" id="SSF47240">
    <property type="entry name" value="Ferritin-like"/>
    <property type="match status" value="1"/>
</dbReference>
<reference evidence="3" key="1">
    <citation type="submission" date="2016-11" db="EMBL/GenBank/DDBJ databases">
        <authorList>
            <person name="Varghese N."/>
            <person name="Submissions S."/>
        </authorList>
    </citation>
    <scope>NUCLEOTIDE SEQUENCE [LARGE SCALE GENOMIC DNA]</scope>
    <source>
        <strain evidence="3">DSM 18095</strain>
    </source>
</reference>
<dbReference type="STRING" id="1123404.SAMN02745784_00729"/>
<dbReference type="RefSeq" id="WP_072973210.1">
    <property type="nucleotide sequence ID" value="NZ_FQTY01000002.1"/>
</dbReference>
<accession>A0A1M4TL31</accession>
<dbReference type="CDD" id="cd01045">
    <property type="entry name" value="Ferritin_like_AB"/>
    <property type="match status" value="1"/>
</dbReference>
<sequence>MKTDDIKAIIKFAVENEIEAYEFYIGATNKVKDNYLKETFQELAEEELKHKKFLEEFLVSDINEIRLHQTNDYKIAETIDKPKLTVEMKFADAIGLAIKNEEEAMDMYKNLADICIDEEQRKLFLGLMEMEKMHKAKLEEIYVNVAYAEVW</sequence>
<dbReference type="AlphaFoldDB" id="A0A1M4TL31"/>